<dbReference type="EMBL" id="UOER01000272">
    <property type="protein sequence ID" value="VAW24501.1"/>
    <property type="molecule type" value="Genomic_DNA"/>
</dbReference>
<evidence type="ECO:0000313" key="1">
    <source>
        <dbReference type="EMBL" id="VAW24501.1"/>
    </source>
</evidence>
<dbReference type="EC" id="2.3.1.180" evidence="1"/>
<keyword evidence="1" id="KW-0808">Transferase</keyword>
<dbReference type="GO" id="GO:0033818">
    <property type="term" value="F:beta-ketoacyl-acyl-carrier-protein synthase III activity"/>
    <property type="evidence" value="ECO:0007669"/>
    <property type="project" value="UniProtKB-EC"/>
</dbReference>
<organism evidence="1">
    <name type="scientific">hydrothermal vent metagenome</name>
    <dbReference type="NCBI Taxonomy" id="652676"/>
    <lineage>
        <taxon>unclassified sequences</taxon>
        <taxon>metagenomes</taxon>
        <taxon>ecological metagenomes</taxon>
    </lineage>
</organism>
<feature type="non-terminal residue" evidence="1">
    <location>
        <position position="28"/>
    </location>
</feature>
<reference evidence="1" key="1">
    <citation type="submission" date="2018-06" db="EMBL/GenBank/DDBJ databases">
        <authorList>
            <person name="Zhirakovskaya E."/>
        </authorList>
    </citation>
    <scope>NUCLEOTIDE SEQUENCE</scope>
</reference>
<gene>
    <name evidence="1" type="ORF">MNBD_BACTEROID04-1092</name>
</gene>
<protein>
    <submittedName>
        <fullName evidence="1">3-oxoacyl-[acyl-carrier-protein] synthase, KASIII</fullName>
        <ecNumber evidence="1">2.3.1.180</ecNumber>
    </submittedName>
</protein>
<keyword evidence="1" id="KW-0012">Acyltransferase</keyword>
<name>A0A3B0U0E6_9ZZZZ</name>
<proteinExistence type="predicted"/>
<dbReference type="AlphaFoldDB" id="A0A3B0U0E6"/>
<accession>A0A3B0U0E6</accession>
<sequence length="28" mass="3093">MTKITAAITAVGKYVPEDILTNKMLEKL</sequence>